<dbReference type="Proteomes" id="UP001375240">
    <property type="component" value="Unassembled WGS sequence"/>
</dbReference>
<keyword evidence="3" id="KW-1185">Reference proteome</keyword>
<name>A0AAV9V1Z2_9PEZI</name>
<feature type="region of interest" description="Disordered" evidence="1">
    <location>
        <begin position="59"/>
        <end position="100"/>
    </location>
</feature>
<evidence type="ECO:0000313" key="3">
    <source>
        <dbReference type="Proteomes" id="UP001375240"/>
    </source>
</evidence>
<sequence length="130" mass="13717">MSGNASCQCFITGTCTCTASGCFCSHGHDIPNNNTNFHHLEHVYDRPQALAYFARHKSDSAGATRKEVSDIDDKLSADGGRSVDSNHFDETNDVDAPGEGTPLQDVVTPAVPVATGSCCGGDKKETVPTK</sequence>
<reference evidence="2 3" key="1">
    <citation type="submission" date="2019-10" db="EMBL/GenBank/DDBJ databases">
        <authorList>
            <person name="Palmer J.M."/>
        </authorList>
    </citation>
    <scope>NUCLEOTIDE SEQUENCE [LARGE SCALE GENOMIC DNA]</scope>
    <source>
        <strain evidence="2 3">TWF696</strain>
    </source>
</reference>
<dbReference type="EMBL" id="JAVHNQ010000003">
    <property type="protein sequence ID" value="KAK6353095.1"/>
    <property type="molecule type" value="Genomic_DNA"/>
</dbReference>
<gene>
    <name evidence="2" type="ORF">TWF696_005085</name>
</gene>
<dbReference type="AlphaFoldDB" id="A0AAV9V1Z2"/>
<protein>
    <recommendedName>
        <fullName evidence="4">Metallothionein</fullName>
    </recommendedName>
</protein>
<organism evidence="2 3">
    <name type="scientific">Orbilia brochopaga</name>
    <dbReference type="NCBI Taxonomy" id="3140254"/>
    <lineage>
        <taxon>Eukaryota</taxon>
        <taxon>Fungi</taxon>
        <taxon>Dikarya</taxon>
        <taxon>Ascomycota</taxon>
        <taxon>Pezizomycotina</taxon>
        <taxon>Orbiliomycetes</taxon>
        <taxon>Orbiliales</taxon>
        <taxon>Orbiliaceae</taxon>
        <taxon>Orbilia</taxon>
    </lineage>
</organism>
<accession>A0AAV9V1Z2</accession>
<evidence type="ECO:0000313" key="2">
    <source>
        <dbReference type="EMBL" id="KAK6353095.1"/>
    </source>
</evidence>
<feature type="compositionally biased region" description="Basic and acidic residues" evidence="1">
    <location>
        <begin position="59"/>
        <end position="76"/>
    </location>
</feature>
<proteinExistence type="predicted"/>
<comment type="caution">
    <text evidence="2">The sequence shown here is derived from an EMBL/GenBank/DDBJ whole genome shotgun (WGS) entry which is preliminary data.</text>
</comment>
<evidence type="ECO:0000256" key="1">
    <source>
        <dbReference type="SAM" id="MobiDB-lite"/>
    </source>
</evidence>
<evidence type="ECO:0008006" key="4">
    <source>
        <dbReference type="Google" id="ProtNLM"/>
    </source>
</evidence>